<dbReference type="AlphaFoldDB" id="A0A4P9W192"/>
<dbReference type="InterPro" id="IPR002347">
    <property type="entry name" value="SDR_fam"/>
</dbReference>
<dbReference type="PANTHER" id="PTHR43639">
    <property type="entry name" value="OXIDOREDUCTASE, SHORT-CHAIN DEHYDROGENASE/REDUCTASE FAMILY (AFU_ORTHOLOGUE AFUA_5G02870)"/>
    <property type="match status" value="1"/>
</dbReference>
<sequence length="147" mass="15362">DYDHLFTVNTKGAFFLVQAALDLNLIPDNGRIISISSIAARRANPSSGMYSGSKAALEAFSRNWAAELGPRGITSNCVCPVPVRSAMWDGVAAGKPGHEEKMGAASLLGRIGEVDDISKVIAFLASPDAKWITGQSIQASGGMVLGL</sequence>
<accession>A0A4P9W192</accession>
<dbReference type="PANTHER" id="PTHR43639:SF1">
    <property type="entry name" value="SHORT-CHAIN DEHYDROGENASE_REDUCTASE FAMILY PROTEIN"/>
    <property type="match status" value="1"/>
</dbReference>
<evidence type="ECO:0000256" key="3">
    <source>
        <dbReference type="ARBA" id="ARBA00023002"/>
    </source>
</evidence>
<evidence type="ECO:0000313" key="5">
    <source>
        <dbReference type="Proteomes" id="UP000269721"/>
    </source>
</evidence>
<evidence type="ECO:0000256" key="2">
    <source>
        <dbReference type="ARBA" id="ARBA00022857"/>
    </source>
</evidence>
<comment type="similarity">
    <text evidence="1">Belongs to the short-chain dehydrogenases/reductases (SDR) family.</text>
</comment>
<dbReference type="GO" id="GO:0016491">
    <property type="term" value="F:oxidoreductase activity"/>
    <property type="evidence" value="ECO:0007669"/>
    <property type="project" value="UniProtKB-KW"/>
</dbReference>
<feature type="non-terminal residue" evidence="4">
    <location>
        <position position="1"/>
    </location>
</feature>
<reference evidence="5" key="1">
    <citation type="journal article" date="2018" name="Nat. Microbiol.">
        <title>Leveraging single-cell genomics to expand the fungal tree of life.</title>
        <authorList>
            <person name="Ahrendt S.R."/>
            <person name="Quandt C.A."/>
            <person name="Ciobanu D."/>
            <person name="Clum A."/>
            <person name="Salamov A."/>
            <person name="Andreopoulos B."/>
            <person name="Cheng J.F."/>
            <person name="Woyke T."/>
            <person name="Pelin A."/>
            <person name="Henrissat B."/>
            <person name="Reynolds N.K."/>
            <person name="Benny G.L."/>
            <person name="Smith M.E."/>
            <person name="James T.Y."/>
            <person name="Grigoriev I.V."/>
        </authorList>
    </citation>
    <scope>NUCLEOTIDE SEQUENCE [LARGE SCALE GENOMIC DNA]</scope>
</reference>
<evidence type="ECO:0000256" key="1">
    <source>
        <dbReference type="ARBA" id="ARBA00006484"/>
    </source>
</evidence>
<dbReference type="Proteomes" id="UP000269721">
    <property type="component" value="Unassembled WGS sequence"/>
</dbReference>
<dbReference type="PRINTS" id="PR00080">
    <property type="entry name" value="SDRFAMILY"/>
</dbReference>
<dbReference type="InterPro" id="IPR036291">
    <property type="entry name" value="NAD(P)-bd_dom_sf"/>
</dbReference>
<evidence type="ECO:0000313" key="4">
    <source>
        <dbReference type="EMBL" id="RKO85412.1"/>
    </source>
</evidence>
<proteinExistence type="inferred from homology"/>
<dbReference type="InterPro" id="IPR020904">
    <property type="entry name" value="Sc_DH/Rdtase_CS"/>
</dbReference>
<keyword evidence="2" id="KW-0521">NADP</keyword>
<keyword evidence="3" id="KW-0560">Oxidoreductase</keyword>
<dbReference type="OrthoDB" id="15140at2759"/>
<dbReference type="EMBL" id="KZ999102">
    <property type="protein sequence ID" value="RKO85412.1"/>
    <property type="molecule type" value="Genomic_DNA"/>
</dbReference>
<dbReference type="Pfam" id="PF13561">
    <property type="entry name" value="adh_short_C2"/>
    <property type="match status" value="1"/>
</dbReference>
<organism evidence="4 5">
    <name type="scientific">Blyttiomyces helicus</name>
    <dbReference type="NCBI Taxonomy" id="388810"/>
    <lineage>
        <taxon>Eukaryota</taxon>
        <taxon>Fungi</taxon>
        <taxon>Fungi incertae sedis</taxon>
        <taxon>Chytridiomycota</taxon>
        <taxon>Chytridiomycota incertae sedis</taxon>
        <taxon>Chytridiomycetes</taxon>
        <taxon>Chytridiomycetes incertae sedis</taxon>
        <taxon>Blyttiomyces</taxon>
    </lineage>
</organism>
<gene>
    <name evidence="4" type="ORF">BDK51DRAFT_21037</name>
</gene>
<dbReference type="SUPFAM" id="SSF51735">
    <property type="entry name" value="NAD(P)-binding Rossmann-fold domains"/>
    <property type="match status" value="1"/>
</dbReference>
<dbReference type="PRINTS" id="PR00081">
    <property type="entry name" value="GDHRDH"/>
</dbReference>
<protein>
    <submittedName>
        <fullName evidence="4">Uncharacterized protein</fullName>
    </submittedName>
</protein>
<dbReference type="PROSITE" id="PS00061">
    <property type="entry name" value="ADH_SHORT"/>
    <property type="match status" value="1"/>
</dbReference>
<keyword evidence="5" id="KW-1185">Reference proteome</keyword>
<name>A0A4P9W192_9FUNG</name>
<dbReference type="Gene3D" id="3.40.50.720">
    <property type="entry name" value="NAD(P)-binding Rossmann-like Domain"/>
    <property type="match status" value="1"/>
</dbReference>